<organism evidence="1 2">
    <name type="scientific">Rhizobium altiplani</name>
    <dbReference type="NCBI Taxonomy" id="1864509"/>
    <lineage>
        <taxon>Bacteria</taxon>
        <taxon>Pseudomonadati</taxon>
        <taxon>Pseudomonadota</taxon>
        <taxon>Alphaproteobacteria</taxon>
        <taxon>Hyphomicrobiales</taxon>
        <taxon>Rhizobiaceae</taxon>
        <taxon>Rhizobium/Agrobacterium group</taxon>
        <taxon>Rhizobium</taxon>
    </lineage>
</organism>
<sequence>MDRTGSVIVNLARAIAARALPITLDGLIRLKLRQLLLQMQLNFFAFFEGKAKIVETSLIDTSLNVGNFATLSNAVHPH</sequence>
<dbReference type="Proteomes" id="UP000068164">
    <property type="component" value="Unassembled WGS sequence"/>
</dbReference>
<dbReference type="AlphaFoldDB" id="A0A109JTF3"/>
<reference evidence="1 2" key="1">
    <citation type="submission" date="2015-11" db="EMBL/GenBank/DDBJ databases">
        <title>Draft Genome Sequence of the Strain BR 10423 (Rhizobium sp.) isolated from nodules of Mimosa pudica.</title>
        <authorList>
            <person name="Barauna A.C."/>
            <person name="Zilli J.E."/>
            <person name="Simoes-Araujo J.L."/>
            <person name="Reis V.M."/>
            <person name="James E.K."/>
            <person name="Reis F.B.Jr."/>
            <person name="Rouws L.F."/>
            <person name="Passos S.R."/>
            <person name="Gois S.R."/>
        </authorList>
    </citation>
    <scope>NUCLEOTIDE SEQUENCE [LARGE SCALE GENOMIC DNA]</scope>
    <source>
        <strain evidence="1 2">BR10423</strain>
    </source>
</reference>
<protein>
    <submittedName>
        <fullName evidence="1">Uncharacterized protein</fullName>
    </submittedName>
</protein>
<evidence type="ECO:0000313" key="2">
    <source>
        <dbReference type="Proteomes" id="UP000068164"/>
    </source>
</evidence>
<evidence type="ECO:0000313" key="1">
    <source>
        <dbReference type="EMBL" id="KWV54796.1"/>
    </source>
</evidence>
<gene>
    <name evidence="1" type="ORF">AS026_38185</name>
</gene>
<name>A0A109JTF3_9HYPH</name>
<accession>A0A109JTF3</accession>
<dbReference type="EMBL" id="LNCD01000058">
    <property type="protein sequence ID" value="KWV54796.1"/>
    <property type="molecule type" value="Genomic_DNA"/>
</dbReference>
<keyword evidence="2" id="KW-1185">Reference proteome</keyword>
<comment type="caution">
    <text evidence="1">The sequence shown here is derived from an EMBL/GenBank/DDBJ whole genome shotgun (WGS) entry which is preliminary data.</text>
</comment>
<proteinExistence type="predicted"/>